<dbReference type="PANTHER" id="PTHR34311:SF4">
    <property type="entry name" value="NEMATODE SPECIFIC PEPTIDE FAMILY"/>
    <property type="match status" value="1"/>
</dbReference>
<dbReference type="STRING" id="2018661.A0A2A2JVL9"/>
<dbReference type="PANTHER" id="PTHR34311">
    <property type="entry name" value="PROTEIN CBG21698-RELATED"/>
    <property type="match status" value="1"/>
</dbReference>
<comment type="caution">
    <text evidence="1">The sequence shown here is derived from an EMBL/GenBank/DDBJ whole genome shotgun (WGS) entry which is preliminary data.</text>
</comment>
<name>A0A2A2JVL9_9BILA</name>
<dbReference type="EMBL" id="LIAE01010198">
    <property type="protein sequence ID" value="PAV65717.1"/>
    <property type="molecule type" value="Genomic_DNA"/>
</dbReference>
<evidence type="ECO:0000313" key="1">
    <source>
        <dbReference type="EMBL" id="PAV65717.1"/>
    </source>
</evidence>
<keyword evidence="2" id="KW-1185">Reference proteome</keyword>
<proteinExistence type="predicted"/>
<reference evidence="1 2" key="1">
    <citation type="journal article" date="2017" name="Curr. Biol.">
        <title>Genome architecture and evolution of a unichromosomal asexual nematode.</title>
        <authorList>
            <person name="Fradin H."/>
            <person name="Zegar C."/>
            <person name="Gutwein M."/>
            <person name="Lucas J."/>
            <person name="Kovtun M."/>
            <person name="Corcoran D."/>
            <person name="Baugh L.R."/>
            <person name="Kiontke K."/>
            <person name="Gunsalus K."/>
            <person name="Fitch D.H."/>
            <person name="Piano F."/>
        </authorList>
    </citation>
    <scope>NUCLEOTIDE SEQUENCE [LARGE SCALE GENOMIC DNA]</scope>
    <source>
        <strain evidence="1">PF1309</strain>
    </source>
</reference>
<dbReference type="OrthoDB" id="5798906at2759"/>
<organism evidence="1 2">
    <name type="scientific">Diploscapter pachys</name>
    <dbReference type="NCBI Taxonomy" id="2018661"/>
    <lineage>
        <taxon>Eukaryota</taxon>
        <taxon>Metazoa</taxon>
        <taxon>Ecdysozoa</taxon>
        <taxon>Nematoda</taxon>
        <taxon>Chromadorea</taxon>
        <taxon>Rhabditida</taxon>
        <taxon>Rhabditina</taxon>
        <taxon>Rhabditomorpha</taxon>
        <taxon>Rhabditoidea</taxon>
        <taxon>Rhabditidae</taxon>
        <taxon>Diploscapter</taxon>
    </lineage>
</organism>
<accession>A0A2A2JVL9</accession>
<protein>
    <submittedName>
        <fullName evidence="1">Uncharacterized protein</fullName>
    </submittedName>
</protein>
<sequence length="339" mass="38572">MVSVVSTRQDHAGQYQAWVTEPSGTGANPPVVAPSMPGLDVMMDERKIGGGHKPQTDFKSIPKNFKPQGEFMIAILTYAWAQQQYCNQPQFTYCTARLGEYWNTDMNDFWKYPDRMDQVVQNLIGTDYSIGNLVNVCNGWASFYACLGAGNIGTCLGVFGHVARGDSPATAYQYSGFLQDWAFKCGAGFFAIYESANYTDCTLRTFMNYQREMGAYFDAYNKNTTANRDNSCTYAQALMNGIGSIYQTGPCRTLPGHNSRAFWYGCQSAREYSNAQFWHCRHITKCPWTDQSAFEITDQMSRFNEQSQKFEYFIDGHYELLGDKKVYHEPRWIESTQLE</sequence>
<dbReference type="Proteomes" id="UP000218231">
    <property type="component" value="Unassembled WGS sequence"/>
</dbReference>
<evidence type="ECO:0000313" key="2">
    <source>
        <dbReference type="Proteomes" id="UP000218231"/>
    </source>
</evidence>
<dbReference type="AlphaFoldDB" id="A0A2A2JVL9"/>
<gene>
    <name evidence="1" type="ORF">WR25_19674</name>
</gene>